<dbReference type="Ensembl" id="ENSMFAT00000084657.1">
    <property type="protein sequence ID" value="ENSMFAP00000063746.1"/>
    <property type="gene ID" value="ENSMFAG00000058260.1"/>
</dbReference>
<dbReference type="PANTHER" id="PTHR46254">
    <property type="entry name" value="PROTEIN GVQW1-RELATED"/>
    <property type="match status" value="1"/>
</dbReference>
<proteinExistence type="predicted"/>
<reference evidence="1" key="2">
    <citation type="submission" date="2025-08" db="UniProtKB">
        <authorList>
            <consortium name="Ensembl"/>
        </authorList>
    </citation>
    <scope>IDENTIFICATION</scope>
</reference>
<organism evidence="1 2">
    <name type="scientific">Macaca fascicularis</name>
    <name type="common">Crab-eating macaque</name>
    <name type="synonym">Cynomolgus monkey</name>
    <dbReference type="NCBI Taxonomy" id="9541"/>
    <lineage>
        <taxon>Eukaryota</taxon>
        <taxon>Metazoa</taxon>
        <taxon>Chordata</taxon>
        <taxon>Craniata</taxon>
        <taxon>Vertebrata</taxon>
        <taxon>Euteleostomi</taxon>
        <taxon>Mammalia</taxon>
        <taxon>Eutheria</taxon>
        <taxon>Euarchontoglires</taxon>
        <taxon>Primates</taxon>
        <taxon>Haplorrhini</taxon>
        <taxon>Catarrhini</taxon>
        <taxon>Cercopithecidae</taxon>
        <taxon>Cercopithecinae</taxon>
        <taxon>Macaca</taxon>
    </lineage>
</organism>
<dbReference type="AlphaFoldDB" id="A0A7N9DCS5"/>
<evidence type="ECO:0000313" key="1">
    <source>
        <dbReference type="Ensembl" id="ENSMFAP00000063746.1"/>
    </source>
</evidence>
<keyword evidence="2" id="KW-1185">Reference proteome</keyword>
<dbReference type="Proteomes" id="UP000233100">
    <property type="component" value="Chromosome 4"/>
</dbReference>
<name>A0A7N9DCS5_MACFA</name>
<reference evidence="1" key="3">
    <citation type="submission" date="2025-09" db="UniProtKB">
        <authorList>
            <consortium name="Ensembl"/>
        </authorList>
    </citation>
    <scope>IDENTIFICATION</scope>
</reference>
<evidence type="ECO:0000313" key="2">
    <source>
        <dbReference type="Proteomes" id="UP000233100"/>
    </source>
</evidence>
<reference evidence="1 2" key="1">
    <citation type="submission" date="2013-03" db="EMBL/GenBank/DDBJ databases">
        <authorList>
            <person name="Warren W."/>
            <person name="Wilson R.K."/>
        </authorList>
    </citation>
    <scope>NUCLEOTIDE SEQUENCE</scope>
</reference>
<protein>
    <submittedName>
        <fullName evidence="1">Uncharacterized protein</fullName>
    </submittedName>
</protein>
<accession>A0A7N9DCS5</accession>
<sequence length="72" mass="7859">MESRSVTQTGVPWRILSSLQTLPPGSSNSPASASLSSWNYRHLPSCLANFCVFSRDGVSPCWPGWSRTTDLS</sequence>
<dbReference type="GeneTree" id="ENSGT00940000161627"/>